<keyword evidence="3" id="KW-0813">Transport</keyword>
<dbReference type="PANTHER" id="PTHR33619">
    <property type="entry name" value="POLYSACCHARIDE EXPORT PROTEIN GFCE-RELATED"/>
    <property type="match status" value="1"/>
</dbReference>
<evidence type="ECO:0000256" key="9">
    <source>
        <dbReference type="ARBA" id="ARBA00023065"/>
    </source>
</evidence>
<comment type="caution">
    <text evidence="17">The sequence shown here is derived from an EMBL/GenBank/DDBJ whole genome shotgun (WGS) entry which is preliminary data.</text>
</comment>
<evidence type="ECO:0000256" key="2">
    <source>
        <dbReference type="ARBA" id="ARBA00009450"/>
    </source>
</evidence>
<dbReference type="GO" id="GO:0015159">
    <property type="term" value="F:polysaccharide transmembrane transporter activity"/>
    <property type="evidence" value="ECO:0007669"/>
    <property type="project" value="InterPro"/>
</dbReference>
<sequence length="298" mass="32953">MRRILKPYCAKKLPLRQCLLHSPMLRLLPKTREIYMLKKPVTPIPKPVLLLSLCIVLLCACSSRQNQLLFQRKTAVIDTAAFAHLPVYKIRPLDILQVKNLQSISLIVDDAAINPTGSRPTAASADAPGYQVEDDGTVALPVIGRVAVAGLTRMEAARKIEDLYKKKLIKDPIIELKVMNMRITVLDEVRSPGTIPLVNDRVRLIEALGQAGGLTDKGNEKNVKILRGDPRNPQVIEVDLGDVSSIANPVTILQNQDVVYVAQNKRAIRNENLQTFTTIAQPALLLLNTALIIFSLNK</sequence>
<feature type="domain" description="SLBB" evidence="16">
    <location>
        <begin position="183"/>
        <end position="261"/>
    </location>
</feature>
<keyword evidence="13" id="KW-0998">Cell outer membrane</keyword>
<dbReference type="GO" id="GO:0006811">
    <property type="term" value="P:monoatomic ion transport"/>
    <property type="evidence" value="ECO:0007669"/>
    <property type="project" value="UniProtKB-KW"/>
</dbReference>
<comment type="subcellular location">
    <subcellularLocation>
        <location evidence="1">Cell outer membrane</location>
        <topology evidence="1">Multi-pass membrane protein</topology>
    </subcellularLocation>
</comment>
<dbReference type="OrthoDB" id="937431at2"/>
<evidence type="ECO:0000256" key="5">
    <source>
        <dbReference type="ARBA" id="ARBA00022597"/>
    </source>
</evidence>
<dbReference type="EMBL" id="VOEJ01000009">
    <property type="protein sequence ID" value="TWR25203.1"/>
    <property type="molecule type" value="Genomic_DNA"/>
</dbReference>
<dbReference type="Pfam" id="PF22461">
    <property type="entry name" value="SLBB_2"/>
    <property type="match status" value="1"/>
</dbReference>
<dbReference type="GO" id="GO:0009279">
    <property type="term" value="C:cell outer membrane"/>
    <property type="evidence" value="ECO:0007669"/>
    <property type="project" value="UniProtKB-SubCell"/>
</dbReference>
<keyword evidence="7" id="KW-0732">Signal</keyword>
<protein>
    <submittedName>
        <fullName evidence="17">Uncharacterized protein</fullName>
    </submittedName>
</protein>
<reference evidence="17 18" key="1">
    <citation type="submission" date="2019-07" db="EMBL/GenBank/DDBJ databases">
        <authorList>
            <person name="Kim J."/>
        </authorList>
    </citation>
    <scope>NUCLEOTIDE SEQUENCE [LARGE SCALE GENOMIC DNA]</scope>
    <source>
        <strain evidence="18">dk17</strain>
    </source>
</reference>
<evidence type="ECO:0000313" key="18">
    <source>
        <dbReference type="Proteomes" id="UP000320042"/>
    </source>
</evidence>
<gene>
    <name evidence="17" type="ORF">FPZ43_17175</name>
</gene>
<evidence type="ECO:0000256" key="6">
    <source>
        <dbReference type="ARBA" id="ARBA00022692"/>
    </source>
</evidence>
<evidence type="ECO:0000256" key="13">
    <source>
        <dbReference type="ARBA" id="ARBA00023237"/>
    </source>
</evidence>
<keyword evidence="14" id="KW-0449">Lipoprotein</keyword>
<name>A0A563U0X0_9SPHI</name>
<keyword evidence="12" id="KW-0564">Palmitate</keyword>
<evidence type="ECO:0000256" key="1">
    <source>
        <dbReference type="ARBA" id="ARBA00004571"/>
    </source>
</evidence>
<evidence type="ECO:0000256" key="8">
    <source>
        <dbReference type="ARBA" id="ARBA00023047"/>
    </source>
</evidence>
<evidence type="ECO:0000256" key="12">
    <source>
        <dbReference type="ARBA" id="ARBA00023139"/>
    </source>
</evidence>
<organism evidence="17 18">
    <name type="scientific">Mucilaginibacter pallidiroseus</name>
    <dbReference type="NCBI Taxonomy" id="2599295"/>
    <lineage>
        <taxon>Bacteria</taxon>
        <taxon>Pseudomonadati</taxon>
        <taxon>Bacteroidota</taxon>
        <taxon>Sphingobacteriia</taxon>
        <taxon>Sphingobacteriales</taxon>
        <taxon>Sphingobacteriaceae</taxon>
        <taxon>Mucilaginibacter</taxon>
    </lineage>
</organism>
<dbReference type="InterPro" id="IPR054765">
    <property type="entry name" value="SLBB_dom"/>
</dbReference>
<dbReference type="Pfam" id="PF02563">
    <property type="entry name" value="Poly_export"/>
    <property type="match status" value="1"/>
</dbReference>
<dbReference type="InterPro" id="IPR049712">
    <property type="entry name" value="Poly_export"/>
</dbReference>
<evidence type="ECO:0000313" key="17">
    <source>
        <dbReference type="EMBL" id="TWR25203.1"/>
    </source>
</evidence>
<evidence type="ECO:0000256" key="7">
    <source>
        <dbReference type="ARBA" id="ARBA00022729"/>
    </source>
</evidence>
<keyword evidence="11" id="KW-0472">Membrane</keyword>
<evidence type="ECO:0000259" key="15">
    <source>
        <dbReference type="Pfam" id="PF02563"/>
    </source>
</evidence>
<keyword evidence="4" id="KW-1134">Transmembrane beta strand</keyword>
<evidence type="ECO:0000259" key="16">
    <source>
        <dbReference type="Pfam" id="PF22461"/>
    </source>
</evidence>
<dbReference type="Gene3D" id="3.10.560.10">
    <property type="entry name" value="Outer membrane lipoprotein wza domain like"/>
    <property type="match status" value="1"/>
</dbReference>
<accession>A0A563U0X0</accession>
<keyword evidence="10" id="KW-0626">Porin</keyword>
<dbReference type="AlphaFoldDB" id="A0A563U0X0"/>
<dbReference type="PANTHER" id="PTHR33619:SF3">
    <property type="entry name" value="POLYSACCHARIDE EXPORT PROTEIN GFCE-RELATED"/>
    <property type="match status" value="1"/>
</dbReference>
<keyword evidence="8" id="KW-0625">Polysaccharide transport</keyword>
<dbReference type="InterPro" id="IPR003715">
    <property type="entry name" value="Poly_export_N"/>
</dbReference>
<evidence type="ECO:0000256" key="10">
    <source>
        <dbReference type="ARBA" id="ARBA00023114"/>
    </source>
</evidence>
<keyword evidence="5" id="KW-0762">Sugar transport</keyword>
<keyword evidence="9" id="KW-0406">Ion transport</keyword>
<evidence type="ECO:0000256" key="11">
    <source>
        <dbReference type="ARBA" id="ARBA00023136"/>
    </source>
</evidence>
<evidence type="ECO:0000256" key="4">
    <source>
        <dbReference type="ARBA" id="ARBA00022452"/>
    </source>
</evidence>
<feature type="domain" description="Polysaccharide export protein N-terminal" evidence="15">
    <location>
        <begin position="86"/>
        <end position="178"/>
    </location>
</feature>
<evidence type="ECO:0000256" key="3">
    <source>
        <dbReference type="ARBA" id="ARBA00022448"/>
    </source>
</evidence>
<evidence type="ECO:0000256" key="14">
    <source>
        <dbReference type="ARBA" id="ARBA00023288"/>
    </source>
</evidence>
<comment type="similarity">
    <text evidence="2">Belongs to the BexD/CtrA/VexA family.</text>
</comment>
<dbReference type="RefSeq" id="WP_146383174.1">
    <property type="nucleotide sequence ID" value="NZ_VOEJ01000009.1"/>
</dbReference>
<keyword evidence="6" id="KW-0812">Transmembrane</keyword>
<proteinExistence type="inferred from homology"/>
<dbReference type="Proteomes" id="UP000320042">
    <property type="component" value="Unassembled WGS sequence"/>
</dbReference>
<dbReference type="GO" id="GO:0015288">
    <property type="term" value="F:porin activity"/>
    <property type="evidence" value="ECO:0007669"/>
    <property type="project" value="UniProtKB-KW"/>
</dbReference>
<dbReference type="GO" id="GO:0046930">
    <property type="term" value="C:pore complex"/>
    <property type="evidence" value="ECO:0007669"/>
    <property type="project" value="UniProtKB-KW"/>
</dbReference>
<keyword evidence="18" id="KW-1185">Reference proteome</keyword>